<dbReference type="EMBL" id="JAVXUP010002274">
    <property type="protein sequence ID" value="KAK3004329.1"/>
    <property type="molecule type" value="Genomic_DNA"/>
</dbReference>
<comment type="caution">
    <text evidence="10">The sequence shown here is derived from an EMBL/GenBank/DDBJ whole genome shotgun (WGS) entry which is preliminary data.</text>
</comment>
<dbReference type="CDD" id="cd07920">
    <property type="entry name" value="Pumilio"/>
    <property type="match status" value="1"/>
</dbReference>
<dbReference type="PANTHER" id="PTHR12537">
    <property type="entry name" value="RNA BINDING PROTEIN PUMILIO-RELATED"/>
    <property type="match status" value="1"/>
</dbReference>
<accession>A0AA88VC21</accession>
<protein>
    <recommendedName>
        <fullName evidence="9">PUM-HD domain-containing protein</fullName>
    </recommendedName>
</protein>
<organism evidence="10 11">
    <name type="scientific">Escallonia herrerae</name>
    <dbReference type="NCBI Taxonomy" id="1293975"/>
    <lineage>
        <taxon>Eukaryota</taxon>
        <taxon>Viridiplantae</taxon>
        <taxon>Streptophyta</taxon>
        <taxon>Embryophyta</taxon>
        <taxon>Tracheophyta</taxon>
        <taxon>Spermatophyta</taxon>
        <taxon>Magnoliopsida</taxon>
        <taxon>eudicotyledons</taxon>
        <taxon>Gunneridae</taxon>
        <taxon>Pentapetalae</taxon>
        <taxon>asterids</taxon>
        <taxon>campanulids</taxon>
        <taxon>Escalloniales</taxon>
        <taxon>Escalloniaceae</taxon>
        <taxon>Escallonia</taxon>
    </lineage>
</organism>
<dbReference type="SUPFAM" id="SSF48371">
    <property type="entry name" value="ARM repeat"/>
    <property type="match status" value="1"/>
</dbReference>
<dbReference type="PROSITE" id="PS50303">
    <property type="entry name" value="PUM_HD"/>
    <property type="match status" value="1"/>
</dbReference>
<dbReference type="InterPro" id="IPR012940">
    <property type="entry name" value="NABP"/>
</dbReference>
<feature type="repeat" description="Pumilio" evidence="7">
    <location>
        <begin position="773"/>
        <end position="808"/>
    </location>
</feature>
<evidence type="ECO:0000256" key="5">
    <source>
        <dbReference type="ARBA" id="ARBA00022884"/>
    </source>
</evidence>
<feature type="repeat" description="Pumilio" evidence="7">
    <location>
        <begin position="809"/>
        <end position="845"/>
    </location>
</feature>
<dbReference type="Pfam" id="PF07990">
    <property type="entry name" value="NABP"/>
    <property type="match status" value="1"/>
</dbReference>
<dbReference type="Pfam" id="PF00806">
    <property type="entry name" value="PUF"/>
    <property type="match status" value="8"/>
</dbReference>
<sequence>MATESPMRLVEISGSRKWASSRDAAMFASPLTNMPADELGLLLERHQLFGDQRNKVPNRSGSAPPSIEGSLTAFRNLVAKQTSSLSSSTILGSLLENYQSEEQLRADPSYFAYYCSNVNLNPRLPPPILSRENIHLSRHTVGLTNNGRSISFDDGGSGSLLLSKGSLSTHNEEPEYDKPPPEAPGPNAMPSAGRHKSLVDLIQEDFPRTPSPVYNQSHSPTYAATQEPINLDIQPISLDDLSINLSDSRSGTIVLYAETVTEGLNARIIKANSDSLVSLQPEDSNSDKMGSSSPQKAKVVGKDVGLADDVESDASNSLYTEGDGRNKQEQQFVQQQQGQHPYSHPRTSYQIQRSQSQVIVQGVNHTHHGMEKDPHGRPVLSSAEVQPLLQPPGLAPPLYATTAAYMTSGSPFYSTVNPSGLYAAQYVGGYAMSTFPPFITGYPSQTAMRMHLDASSVQSFNGQTAGVLSGESSIPHVGNLHHLNKFYAQQGLIVQPSYLDPLPMQFFSHPSGDTHGAARQYGQLTSLGVVGFQGDSFDSPGGSSVVSYTGDTKFLPQPNGNFSIPGPRAGEIPSSYYGSPRSVGVMTQFSASPLGSPLLPGSPVGITNHLGRRNEMSFPQCSIRNMGLYSGWQGQQGSDSFNDPKKHLFLEELRSSNARKFNLSDIAGRIIEFSVDQHGSRFIQQKLESCNVKDKVSVFKEVLPHASKLMTDVFGNYVIQKFFEHGSGEQRKELADQLSGQMLTLCMQMYGCRVIQKALEVIELEQKTQLVHELDGHVIRCVRDQNGNHVIQKCIECIPVEKIGFVISAFRGQVAILSTHPYGCRVIQRILEHCSDESQSQCIVDEILESAYSLAQDQYGNYVTQHVLERGKAHERSQIISKLTGKVVEMSQHKYASNVVEKCLEHGDIAERELLIEEILGQSEENDNLLRMMKDQFANYVVQKIFEKSNDKQREVLLSRTRVHLLALKKYTYGKHIVARFEQLSGEGGCSICFRLFSTLFKSISPLSFSS</sequence>
<comment type="subcellular location">
    <subcellularLocation>
        <location evidence="1">Cytoplasm</location>
    </subcellularLocation>
</comment>
<gene>
    <name evidence="10" type="ORF">RJ639_018553</name>
</gene>
<keyword evidence="11" id="KW-1185">Reference proteome</keyword>
<dbReference type="FunFam" id="1.25.10.10:FF:000004">
    <property type="entry name" value="Pumilio homolog 1 isoform 2"/>
    <property type="match status" value="1"/>
</dbReference>
<dbReference type="PROSITE" id="PS50302">
    <property type="entry name" value="PUM"/>
    <property type="match status" value="8"/>
</dbReference>
<keyword evidence="5" id="KW-0694">RNA-binding</keyword>
<keyword evidence="2" id="KW-0963">Cytoplasm</keyword>
<evidence type="ECO:0000313" key="11">
    <source>
        <dbReference type="Proteomes" id="UP001188597"/>
    </source>
</evidence>
<feature type="region of interest" description="Disordered" evidence="8">
    <location>
        <begin position="314"/>
        <end position="349"/>
    </location>
</feature>
<dbReference type="Proteomes" id="UP001188597">
    <property type="component" value="Unassembled WGS sequence"/>
</dbReference>
<evidence type="ECO:0000256" key="6">
    <source>
        <dbReference type="ARBA" id="ARBA00055193"/>
    </source>
</evidence>
<comment type="function">
    <text evidence="6">Sequence-specific RNA-binding protein that regulates translation and mRNA stability by binding the 3'-UTR of target mRNAs. Binds the APUM-binding elements (APBEs) in the 3'-UTR mRNA sequence of CLV1, PNH, WUS and FAS2.</text>
</comment>
<proteinExistence type="predicted"/>
<feature type="region of interest" description="Disordered" evidence="8">
    <location>
        <begin position="161"/>
        <end position="191"/>
    </location>
</feature>
<feature type="repeat" description="Pumilio" evidence="7">
    <location>
        <begin position="665"/>
        <end position="700"/>
    </location>
</feature>
<dbReference type="SMART" id="SM00025">
    <property type="entry name" value="Pumilio"/>
    <property type="match status" value="8"/>
</dbReference>
<dbReference type="InterPro" id="IPR011989">
    <property type="entry name" value="ARM-like"/>
</dbReference>
<evidence type="ECO:0000256" key="1">
    <source>
        <dbReference type="ARBA" id="ARBA00004496"/>
    </source>
</evidence>
<feature type="compositionally biased region" description="Basic and acidic residues" evidence="8">
    <location>
        <begin position="170"/>
        <end position="180"/>
    </location>
</feature>
<feature type="repeat" description="Pumilio" evidence="7">
    <location>
        <begin position="737"/>
        <end position="772"/>
    </location>
</feature>
<evidence type="ECO:0000313" key="10">
    <source>
        <dbReference type="EMBL" id="KAK3004329.1"/>
    </source>
</evidence>
<feature type="compositionally biased region" description="Polar residues" evidence="8">
    <location>
        <begin position="278"/>
        <end position="295"/>
    </location>
</feature>
<dbReference type="PANTHER" id="PTHR12537:SF121">
    <property type="entry name" value="PUMILIO HOMOLOG 5"/>
    <property type="match status" value="1"/>
</dbReference>
<dbReference type="InterPro" id="IPR033133">
    <property type="entry name" value="PUM-HD"/>
</dbReference>
<reference evidence="10" key="1">
    <citation type="submission" date="2022-12" db="EMBL/GenBank/DDBJ databases">
        <title>Draft genome assemblies for two species of Escallonia (Escalloniales).</title>
        <authorList>
            <person name="Chanderbali A."/>
            <person name="Dervinis C."/>
            <person name="Anghel I."/>
            <person name="Soltis D."/>
            <person name="Soltis P."/>
            <person name="Zapata F."/>
        </authorList>
    </citation>
    <scope>NUCLEOTIDE SEQUENCE</scope>
    <source>
        <strain evidence="10">UCBG64.0493</strain>
        <tissue evidence="10">Leaf</tissue>
    </source>
</reference>
<keyword evidence="3" id="KW-0677">Repeat</keyword>
<feature type="compositionally biased region" description="Low complexity" evidence="8">
    <location>
        <begin position="329"/>
        <end position="339"/>
    </location>
</feature>
<evidence type="ECO:0000256" key="4">
    <source>
        <dbReference type="ARBA" id="ARBA00022845"/>
    </source>
</evidence>
<evidence type="ECO:0000256" key="8">
    <source>
        <dbReference type="SAM" id="MobiDB-lite"/>
    </source>
</evidence>
<feature type="region of interest" description="Disordered" evidence="8">
    <location>
        <begin position="278"/>
        <end position="301"/>
    </location>
</feature>
<feature type="repeat" description="Pumilio" evidence="7">
    <location>
        <begin position="882"/>
        <end position="917"/>
    </location>
</feature>
<dbReference type="GO" id="GO:0006417">
    <property type="term" value="P:regulation of translation"/>
    <property type="evidence" value="ECO:0007669"/>
    <property type="project" value="UniProtKB-KW"/>
</dbReference>
<dbReference type="Gene3D" id="1.25.10.10">
    <property type="entry name" value="Leucine-rich Repeat Variant"/>
    <property type="match status" value="1"/>
</dbReference>
<name>A0AA88VC21_9ASTE</name>
<evidence type="ECO:0000256" key="2">
    <source>
        <dbReference type="ARBA" id="ARBA00022490"/>
    </source>
</evidence>
<dbReference type="GO" id="GO:0003729">
    <property type="term" value="F:mRNA binding"/>
    <property type="evidence" value="ECO:0007669"/>
    <property type="project" value="UniProtKB-ARBA"/>
</dbReference>
<feature type="domain" description="PUM-HD" evidence="9">
    <location>
        <begin position="645"/>
        <end position="985"/>
    </location>
</feature>
<evidence type="ECO:0000256" key="3">
    <source>
        <dbReference type="ARBA" id="ARBA00022737"/>
    </source>
</evidence>
<dbReference type="AlphaFoldDB" id="A0AA88VC21"/>
<dbReference type="InterPro" id="IPR016024">
    <property type="entry name" value="ARM-type_fold"/>
</dbReference>
<feature type="repeat" description="Pumilio" evidence="7">
    <location>
        <begin position="846"/>
        <end position="881"/>
    </location>
</feature>
<evidence type="ECO:0000259" key="9">
    <source>
        <dbReference type="PROSITE" id="PS50303"/>
    </source>
</evidence>
<keyword evidence="4" id="KW-0810">Translation regulation</keyword>
<evidence type="ECO:0000256" key="7">
    <source>
        <dbReference type="PROSITE-ProRule" id="PRU00317"/>
    </source>
</evidence>
<feature type="repeat" description="Pumilio" evidence="7">
    <location>
        <begin position="701"/>
        <end position="736"/>
    </location>
</feature>
<dbReference type="GO" id="GO:0005737">
    <property type="term" value="C:cytoplasm"/>
    <property type="evidence" value="ECO:0007669"/>
    <property type="project" value="UniProtKB-SubCell"/>
</dbReference>
<feature type="repeat" description="Pumilio" evidence="7">
    <location>
        <begin position="918"/>
        <end position="959"/>
    </location>
</feature>
<dbReference type="InterPro" id="IPR033712">
    <property type="entry name" value="Pumilio_RNA-bd"/>
</dbReference>
<dbReference type="InterPro" id="IPR001313">
    <property type="entry name" value="Pumilio_RNA-bd_rpt"/>
</dbReference>